<feature type="region of interest" description="Disordered" evidence="2">
    <location>
        <begin position="794"/>
        <end position="844"/>
    </location>
</feature>
<feature type="region of interest" description="Disordered" evidence="2">
    <location>
        <begin position="70"/>
        <end position="89"/>
    </location>
</feature>
<dbReference type="Pfam" id="PF24681">
    <property type="entry name" value="Kelch_KLHDC2_KLHL20_DRC7"/>
    <property type="match status" value="1"/>
</dbReference>
<evidence type="ECO:0000256" key="1">
    <source>
        <dbReference type="RuleBase" id="RU004273"/>
    </source>
</evidence>
<accession>A0ABQ8UFR1</accession>
<evidence type="ECO:0000259" key="3">
    <source>
        <dbReference type="PROSITE" id="PS00125"/>
    </source>
</evidence>
<evidence type="ECO:0000313" key="4">
    <source>
        <dbReference type="EMBL" id="KAJ4457207.1"/>
    </source>
</evidence>
<dbReference type="SUPFAM" id="SSF117281">
    <property type="entry name" value="Kelch motif"/>
    <property type="match status" value="1"/>
</dbReference>
<dbReference type="PRINTS" id="PR00114">
    <property type="entry name" value="STPHPHTASE"/>
</dbReference>
<comment type="similarity">
    <text evidence="1">Belongs to the PPP phosphatase family.</text>
</comment>
<organism evidence="4 5">
    <name type="scientific">Paratrimastix pyriformis</name>
    <dbReference type="NCBI Taxonomy" id="342808"/>
    <lineage>
        <taxon>Eukaryota</taxon>
        <taxon>Metamonada</taxon>
        <taxon>Preaxostyla</taxon>
        <taxon>Paratrimastigidae</taxon>
        <taxon>Paratrimastix</taxon>
    </lineage>
</organism>
<keyword evidence="5" id="KW-1185">Reference proteome</keyword>
<name>A0ABQ8UFR1_9EUKA</name>
<dbReference type="InterPro" id="IPR006652">
    <property type="entry name" value="Kelch_1"/>
</dbReference>
<feature type="region of interest" description="Disordered" evidence="2">
    <location>
        <begin position="462"/>
        <end position="481"/>
    </location>
</feature>
<feature type="domain" description="Serine/threonine specific protein phosphatases" evidence="3">
    <location>
        <begin position="596"/>
        <end position="601"/>
    </location>
</feature>
<dbReference type="Pfam" id="PF00149">
    <property type="entry name" value="Metallophos"/>
    <property type="match status" value="1"/>
</dbReference>
<dbReference type="PANTHER" id="PTHR46422">
    <property type="entry name" value="SERINE/THREONINE-PROTEIN PHOSPHATASE BSL3"/>
    <property type="match status" value="1"/>
</dbReference>
<feature type="compositionally biased region" description="Low complexity" evidence="2">
    <location>
        <begin position="797"/>
        <end position="820"/>
    </location>
</feature>
<dbReference type="Pfam" id="PF01344">
    <property type="entry name" value="Kelch_1"/>
    <property type="match status" value="1"/>
</dbReference>
<dbReference type="InterPro" id="IPR015915">
    <property type="entry name" value="Kelch-typ_b-propeller"/>
</dbReference>
<dbReference type="SUPFAM" id="SSF50965">
    <property type="entry name" value="Galactose oxidase, central domain"/>
    <property type="match status" value="1"/>
</dbReference>
<dbReference type="InterPro" id="IPR029052">
    <property type="entry name" value="Metallo-depent_PP-like"/>
</dbReference>
<gene>
    <name evidence="4" type="ORF">PAPYR_7373</name>
</gene>
<dbReference type="Proteomes" id="UP001141327">
    <property type="component" value="Unassembled WGS sequence"/>
</dbReference>
<feature type="compositionally biased region" description="Low complexity" evidence="2">
    <location>
        <begin position="372"/>
        <end position="383"/>
    </location>
</feature>
<feature type="region of interest" description="Disordered" evidence="2">
    <location>
        <begin position="347"/>
        <end position="384"/>
    </location>
</feature>
<evidence type="ECO:0000256" key="2">
    <source>
        <dbReference type="SAM" id="MobiDB-lite"/>
    </source>
</evidence>
<dbReference type="SMART" id="SM00156">
    <property type="entry name" value="PP2Ac"/>
    <property type="match status" value="1"/>
</dbReference>
<dbReference type="InterPro" id="IPR011043">
    <property type="entry name" value="Gal_Oxase/kelch_b-propeller"/>
</dbReference>
<dbReference type="InterPro" id="IPR006186">
    <property type="entry name" value="Ser/Thr-sp_prot-phosphatase"/>
</dbReference>
<proteinExistence type="inferred from homology"/>
<dbReference type="PROSITE" id="PS00125">
    <property type="entry name" value="SER_THR_PHOSPHATASE"/>
    <property type="match status" value="1"/>
</dbReference>
<feature type="compositionally biased region" description="Pro residues" evidence="2">
    <location>
        <begin position="821"/>
        <end position="831"/>
    </location>
</feature>
<dbReference type="Gene3D" id="3.60.21.10">
    <property type="match status" value="1"/>
</dbReference>
<keyword evidence="1" id="KW-0378">Hydrolase</keyword>
<protein>
    <recommendedName>
        <fullName evidence="1">Serine/threonine-protein phosphatase</fullName>
        <ecNumber evidence="1">3.1.3.16</ecNumber>
    </recommendedName>
</protein>
<dbReference type="InterPro" id="IPR004843">
    <property type="entry name" value="Calcineurin-like_PHP"/>
</dbReference>
<dbReference type="PANTHER" id="PTHR46422:SF7">
    <property type="entry name" value="SERINE_THREONINE-PROTEIN PHOSPHATASE BSL2-RELATED"/>
    <property type="match status" value="1"/>
</dbReference>
<comment type="caution">
    <text evidence="4">The sequence shown here is derived from an EMBL/GenBank/DDBJ whole genome shotgun (WGS) entry which is preliminary data.</text>
</comment>
<sequence length="844" mass="92153">MSEHPLKVTLNWNCVQPNGGAPPRSRTSHSSAVVGNTIVYLFGESAKDEHRTFFNNIGAFETDTRTWYTPSLGDQDLPGQESSLPGRGDHTSTVFGNDIVVFGGRNRTTFFNDVLIATYHPTEMSFAVLEGTGQIPTPRRGHCANNVNNQKLFIFGGQASTGEVYGDTYLFDLGAEKWIRCACSDPHPGASTPQAPPPRAFHASLTDSSQCVILQGGRGPTSVFDDLWLFDPRSEKWMSLESQGPAPGPRLGHSITLFGDQMSNILMWGGCTEDYDEYCNAGYSFDGRNRSWRAVDMSGDVLCPRAFHTANLVGNDLYVFGGWAGHRICTGLWRAVPSASTAPLDAADAIGGSGGSRMDPSTGDPTSPSYNAPTPTTPTGAGTDMHAMARRGALSAGKSRLREHHISYQATPYFSPRDYVPIGRVRVHNPTHIENVLPTATLFPDAFKNESRVPTAAPVLASTTGSLLPPGPTAPTDTISPEDGRLCESMIAMLLSNWKTYDPPYEEVKRLLVLARDAIMADPSLVSVDPPVKIFGDIHGQMGDLMKFFNRCGNPVTDGNNYVFLGDYVDRGYHSVQVVCLLFSLKVRYRQRFCLLRGNHEVASINHRDGFYVECLNRYGEQRGMELWQMFNEVFNHLPPAALVARTVFCIHGGLPEGLNTLNDVYKIARPTIVDDQAPQDRLFHDLLWSDPSSCEDDVQRYSPNDRGAGVLFNRAVVEDFCRANGVKLIVRGHENCSDGFYYFAHRKLVTVFSATNYCGEMNNNGAMLVLDEHISAYLEIIRPGDEAISPEEARIALAPPDLAATPAPRRPSAGRASGPSPGPPPPPQPPTGFSFAAAGAKKK</sequence>
<dbReference type="Gene3D" id="2.120.10.80">
    <property type="entry name" value="Kelch-type beta propeller"/>
    <property type="match status" value="2"/>
</dbReference>
<dbReference type="SUPFAM" id="SSF56300">
    <property type="entry name" value="Metallo-dependent phosphatases"/>
    <property type="match status" value="1"/>
</dbReference>
<evidence type="ECO:0000313" key="5">
    <source>
        <dbReference type="Proteomes" id="UP001141327"/>
    </source>
</evidence>
<dbReference type="EC" id="3.1.3.16" evidence="1"/>
<dbReference type="EMBL" id="JAPMOS010000052">
    <property type="protein sequence ID" value="KAJ4457207.1"/>
    <property type="molecule type" value="Genomic_DNA"/>
</dbReference>
<reference evidence="4" key="1">
    <citation type="journal article" date="2022" name="bioRxiv">
        <title>Genomics of Preaxostyla Flagellates Illuminates Evolutionary Transitions and the Path Towards Mitochondrial Loss.</title>
        <authorList>
            <person name="Novak L.V.F."/>
            <person name="Treitli S.C."/>
            <person name="Pyrih J."/>
            <person name="Halakuc P."/>
            <person name="Pipaliya S.V."/>
            <person name="Vacek V."/>
            <person name="Brzon O."/>
            <person name="Soukal P."/>
            <person name="Eme L."/>
            <person name="Dacks J.B."/>
            <person name="Karnkowska A."/>
            <person name="Elias M."/>
            <person name="Hampl V."/>
        </authorList>
    </citation>
    <scope>NUCLEOTIDE SEQUENCE</scope>
    <source>
        <strain evidence="4">RCP-MX</strain>
    </source>
</reference>
<comment type="catalytic activity">
    <reaction evidence="1">
        <text>O-phospho-L-threonyl-[protein] + H2O = L-threonyl-[protein] + phosphate</text>
        <dbReference type="Rhea" id="RHEA:47004"/>
        <dbReference type="Rhea" id="RHEA-COMP:11060"/>
        <dbReference type="Rhea" id="RHEA-COMP:11605"/>
        <dbReference type="ChEBI" id="CHEBI:15377"/>
        <dbReference type="ChEBI" id="CHEBI:30013"/>
        <dbReference type="ChEBI" id="CHEBI:43474"/>
        <dbReference type="ChEBI" id="CHEBI:61977"/>
        <dbReference type="EC" id="3.1.3.16"/>
    </reaction>
</comment>